<dbReference type="Pfam" id="PF01627">
    <property type="entry name" value="Hpt"/>
    <property type="match status" value="1"/>
</dbReference>
<comment type="subcellular location">
    <subcellularLocation>
        <location evidence="3">Cytoplasm</location>
        <location evidence="3">Cytosol</location>
    </subcellularLocation>
    <subcellularLocation>
        <location evidence="3">Nucleus</location>
    </subcellularLocation>
</comment>
<evidence type="ECO:0000256" key="2">
    <source>
        <dbReference type="ARBA" id="ARBA00023012"/>
    </source>
</evidence>
<evidence type="ECO:0000256" key="3">
    <source>
        <dbReference type="RuleBase" id="RU369004"/>
    </source>
</evidence>
<keyword evidence="7" id="KW-1185">Reference proteome</keyword>
<evidence type="ECO:0000259" key="5">
    <source>
        <dbReference type="Pfam" id="PF01627"/>
    </source>
</evidence>
<dbReference type="InterPro" id="IPR045871">
    <property type="entry name" value="AHP1-5/YPD1"/>
</dbReference>
<gene>
    <name evidence="6" type="ORF">LTRI10_LOCUS43871</name>
</gene>
<keyword evidence="1 3" id="KW-0932">Cytokinin signaling pathway</keyword>
<dbReference type="EMBL" id="OZ034820">
    <property type="protein sequence ID" value="CAL1403978.1"/>
    <property type="molecule type" value="Genomic_DNA"/>
</dbReference>
<dbReference type="SUPFAM" id="SSF47226">
    <property type="entry name" value="Histidine-containing phosphotransfer domain, HPT domain"/>
    <property type="match status" value="1"/>
</dbReference>
<dbReference type="PANTHER" id="PTHR28242">
    <property type="entry name" value="PHOSPHORELAY INTERMEDIATE PROTEIN YPD1"/>
    <property type="match status" value="1"/>
</dbReference>
<dbReference type="Gene3D" id="1.20.120.160">
    <property type="entry name" value="HPT domain"/>
    <property type="match status" value="1"/>
</dbReference>
<dbReference type="InterPro" id="IPR036641">
    <property type="entry name" value="HPT_dom_sf"/>
</dbReference>
<accession>A0AAV2G276</accession>
<feature type="domain" description="HPt" evidence="5">
    <location>
        <begin position="58"/>
        <end position="142"/>
    </location>
</feature>
<dbReference type="GO" id="GO:0009927">
    <property type="term" value="F:histidine phosphotransfer kinase activity"/>
    <property type="evidence" value="ECO:0007669"/>
    <property type="project" value="UniProtKB-UniRule"/>
</dbReference>
<feature type="coiled-coil region" evidence="4">
    <location>
        <begin position="123"/>
        <end position="150"/>
    </location>
</feature>
<dbReference type="PANTHER" id="PTHR28242:SF30">
    <property type="entry name" value="HISTIDINE-CONTAINING PHOSPHOTRANSFER PROTEIN 2"/>
    <property type="match status" value="1"/>
</dbReference>
<keyword evidence="4" id="KW-0175">Coiled coil</keyword>
<evidence type="ECO:0000313" key="7">
    <source>
        <dbReference type="Proteomes" id="UP001497516"/>
    </source>
</evidence>
<dbReference type="Proteomes" id="UP001497516">
    <property type="component" value="Chromosome 7"/>
</dbReference>
<keyword evidence="2 3" id="KW-0902">Two-component regulatory system</keyword>
<comment type="function">
    <text evidence="3">Functions as a two-component phosphorelay mediators between cytokinin sensor histidine kinases and response regulators (B-type ARRs). Plays an important role in propagating cytokinin signal transduction.</text>
</comment>
<evidence type="ECO:0000313" key="6">
    <source>
        <dbReference type="EMBL" id="CAL1403978.1"/>
    </source>
</evidence>
<name>A0AAV2G276_9ROSI</name>
<dbReference type="GO" id="GO:0043424">
    <property type="term" value="F:protein histidine kinase binding"/>
    <property type="evidence" value="ECO:0007669"/>
    <property type="project" value="UniProtKB-UniRule"/>
</dbReference>
<dbReference type="GO" id="GO:0009736">
    <property type="term" value="P:cytokinin-activated signaling pathway"/>
    <property type="evidence" value="ECO:0007669"/>
    <property type="project" value="UniProtKB-KW"/>
</dbReference>
<protein>
    <recommendedName>
        <fullName evidence="3">Histidine-containing phosphotransfer protein</fullName>
    </recommendedName>
</protein>
<dbReference type="GO" id="GO:0005634">
    <property type="term" value="C:nucleus"/>
    <property type="evidence" value="ECO:0007669"/>
    <property type="project" value="UniProtKB-SubCell"/>
</dbReference>
<dbReference type="GO" id="GO:0005829">
    <property type="term" value="C:cytosol"/>
    <property type="evidence" value="ECO:0007669"/>
    <property type="project" value="UniProtKB-SubCell"/>
</dbReference>
<dbReference type="InterPro" id="IPR008207">
    <property type="entry name" value="Sig_transdc_His_kin_Hpt_dom"/>
</dbReference>
<dbReference type="GO" id="GO:0000160">
    <property type="term" value="P:phosphorelay signal transduction system"/>
    <property type="evidence" value="ECO:0007669"/>
    <property type="project" value="UniProtKB-UniRule"/>
</dbReference>
<evidence type="ECO:0000256" key="4">
    <source>
        <dbReference type="SAM" id="Coils"/>
    </source>
</evidence>
<evidence type="ECO:0000256" key="1">
    <source>
        <dbReference type="ARBA" id="ARBA00022864"/>
    </source>
</evidence>
<comment type="domain">
    <text evidence="3">Histidine-containing phosphotransfer domain (HPt) contains an active histidine that mediates the phosphotransfer.</text>
</comment>
<sequence>MAAEQTDAAEKDNISQQQAEFIQRMKDEAKHTLETLDVNFDTVAGLRSPPENPRFLVEIIDTFVAHSATVVARLESEINQPIPFYDDAVRDLLQLKGSSSSMGGGRVAAACLELRRACDDSDKQRCLESLKKVKDEYQTLRDTLIEISRMEKIILDKNVTLASSSSALN</sequence>
<proteinExistence type="predicted"/>
<organism evidence="6 7">
    <name type="scientific">Linum trigynum</name>
    <dbReference type="NCBI Taxonomy" id="586398"/>
    <lineage>
        <taxon>Eukaryota</taxon>
        <taxon>Viridiplantae</taxon>
        <taxon>Streptophyta</taxon>
        <taxon>Embryophyta</taxon>
        <taxon>Tracheophyta</taxon>
        <taxon>Spermatophyta</taxon>
        <taxon>Magnoliopsida</taxon>
        <taxon>eudicotyledons</taxon>
        <taxon>Gunneridae</taxon>
        <taxon>Pentapetalae</taxon>
        <taxon>rosids</taxon>
        <taxon>fabids</taxon>
        <taxon>Malpighiales</taxon>
        <taxon>Linaceae</taxon>
        <taxon>Linum</taxon>
    </lineage>
</organism>
<dbReference type="AlphaFoldDB" id="A0AAV2G276"/>
<reference evidence="6 7" key="1">
    <citation type="submission" date="2024-04" db="EMBL/GenBank/DDBJ databases">
        <authorList>
            <person name="Fracassetti M."/>
        </authorList>
    </citation>
    <scope>NUCLEOTIDE SEQUENCE [LARGE SCALE GENOMIC DNA]</scope>
</reference>